<dbReference type="RefSeq" id="WP_276827318.1">
    <property type="nucleotide sequence ID" value="NZ_DYVX01000050.1"/>
</dbReference>
<evidence type="ECO:0000256" key="1">
    <source>
        <dbReference type="SAM" id="Phobius"/>
    </source>
</evidence>
<dbReference type="AlphaFoldDB" id="A0A921HWV3"/>
<evidence type="ECO:0000313" key="3">
    <source>
        <dbReference type="Proteomes" id="UP000717835"/>
    </source>
</evidence>
<accession>A0A921HWV3</accession>
<sequence length="92" mass="10285">MKHLLKVILVAIVILAFCFGLYVLSDRWDAPVLRFLNYTIIGAATGIYSGPHLAPEADKAKYRMTPKKWILSIAGVVVFAAVLAWLIEGRLW</sequence>
<organism evidence="2 3">
    <name type="scientific">Mediterranea massiliensis</name>
    <dbReference type="NCBI Taxonomy" id="1841865"/>
    <lineage>
        <taxon>Bacteria</taxon>
        <taxon>Pseudomonadati</taxon>
        <taxon>Bacteroidota</taxon>
        <taxon>Bacteroidia</taxon>
        <taxon>Bacteroidales</taxon>
        <taxon>Bacteroidaceae</taxon>
        <taxon>Mediterranea</taxon>
    </lineage>
</organism>
<dbReference type="EMBL" id="DYVX01000050">
    <property type="protein sequence ID" value="HJF91892.1"/>
    <property type="molecule type" value="Genomic_DNA"/>
</dbReference>
<comment type="caution">
    <text evidence="2">The sequence shown here is derived from an EMBL/GenBank/DDBJ whole genome shotgun (WGS) entry which is preliminary data.</text>
</comment>
<proteinExistence type="predicted"/>
<keyword evidence="1" id="KW-0812">Transmembrane</keyword>
<evidence type="ECO:0000313" key="2">
    <source>
        <dbReference type="EMBL" id="HJF91892.1"/>
    </source>
</evidence>
<dbReference type="Proteomes" id="UP000717835">
    <property type="component" value="Unassembled WGS sequence"/>
</dbReference>
<protein>
    <submittedName>
        <fullName evidence="2">Uncharacterized protein</fullName>
    </submittedName>
</protein>
<gene>
    <name evidence="2" type="ORF">K8W02_05850</name>
</gene>
<feature type="transmembrane region" description="Helical" evidence="1">
    <location>
        <begin position="31"/>
        <end position="48"/>
    </location>
</feature>
<reference evidence="2" key="1">
    <citation type="journal article" date="2021" name="PeerJ">
        <title>Extensive microbial diversity within the chicken gut microbiome revealed by metagenomics and culture.</title>
        <authorList>
            <person name="Gilroy R."/>
            <person name="Ravi A."/>
            <person name="Getino M."/>
            <person name="Pursley I."/>
            <person name="Horton D.L."/>
            <person name="Alikhan N.F."/>
            <person name="Baker D."/>
            <person name="Gharbi K."/>
            <person name="Hall N."/>
            <person name="Watson M."/>
            <person name="Adriaenssens E.M."/>
            <person name="Foster-Nyarko E."/>
            <person name="Jarju S."/>
            <person name="Secka A."/>
            <person name="Antonio M."/>
            <person name="Oren A."/>
            <person name="Chaudhuri R.R."/>
            <person name="La Ragione R."/>
            <person name="Hildebrand F."/>
            <person name="Pallen M.J."/>
        </authorList>
    </citation>
    <scope>NUCLEOTIDE SEQUENCE</scope>
    <source>
        <strain evidence="2">CHK55-1828</strain>
    </source>
</reference>
<name>A0A921HWV3_9BACT</name>
<feature type="transmembrane region" description="Helical" evidence="1">
    <location>
        <begin position="69"/>
        <end position="87"/>
    </location>
</feature>
<reference evidence="2" key="2">
    <citation type="submission" date="2021-09" db="EMBL/GenBank/DDBJ databases">
        <authorList>
            <person name="Gilroy R."/>
        </authorList>
    </citation>
    <scope>NUCLEOTIDE SEQUENCE</scope>
    <source>
        <strain evidence="2">CHK55-1828</strain>
    </source>
</reference>
<feature type="transmembrane region" description="Helical" evidence="1">
    <location>
        <begin position="7"/>
        <end position="25"/>
    </location>
</feature>
<keyword evidence="1" id="KW-1133">Transmembrane helix</keyword>
<keyword evidence="1" id="KW-0472">Membrane</keyword>